<name>A0A164WRU7_9CRUS</name>
<proteinExistence type="predicted"/>
<organism evidence="2 3">
    <name type="scientific">Daphnia magna</name>
    <dbReference type="NCBI Taxonomy" id="35525"/>
    <lineage>
        <taxon>Eukaryota</taxon>
        <taxon>Metazoa</taxon>
        <taxon>Ecdysozoa</taxon>
        <taxon>Arthropoda</taxon>
        <taxon>Crustacea</taxon>
        <taxon>Branchiopoda</taxon>
        <taxon>Diplostraca</taxon>
        <taxon>Cladocera</taxon>
        <taxon>Anomopoda</taxon>
        <taxon>Daphniidae</taxon>
        <taxon>Daphnia</taxon>
    </lineage>
</organism>
<keyword evidence="1" id="KW-0472">Membrane</keyword>
<reference evidence="2 3" key="1">
    <citation type="submission" date="2016-03" db="EMBL/GenBank/DDBJ databases">
        <title>EvidentialGene: Evidence-directed Construction of Genes on Genomes.</title>
        <authorList>
            <person name="Gilbert D.G."/>
            <person name="Choi J.-H."/>
            <person name="Mockaitis K."/>
            <person name="Colbourne J."/>
            <person name="Pfrender M."/>
        </authorList>
    </citation>
    <scope>NUCLEOTIDE SEQUENCE [LARGE SCALE GENOMIC DNA]</scope>
    <source>
        <strain evidence="2 3">Xinb3</strain>
        <tissue evidence="2">Complete organism</tissue>
    </source>
</reference>
<dbReference type="AlphaFoldDB" id="A0A164WRU7"/>
<evidence type="ECO:0000313" key="3">
    <source>
        <dbReference type="Proteomes" id="UP000076858"/>
    </source>
</evidence>
<keyword evidence="3" id="KW-1185">Reference proteome</keyword>
<protein>
    <submittedName>
        <fullName evidence="2">Uncharacterized protein</fullName>
    </submittedName>
</protein>
<comment type="caution">
    <text evidence="2">The sequence shown here is derived from an EMBL/GenBank/DDBJ whole genome shotgun (WGS) entry which is preliminary data.</text>
</comment>
<gene>
    <name evidence="2" type="ORF">APZ42_021339</name>
</gene>
<accession>A0A164WRU7</accession>
<dbReference type="EMBL" id="LRGB01001118">
    <property type="protein sequence ID" value="KZS13515.1"/>
    <property type="molecule type" value="Genomic_DNA"/>
</dbReference>
<sequence>MFSWFDTLKILILSIIGFIVFILCLRIFILCDRFTRIVEKIRQSKRLRRYGISMEEAHELTSMTASSNIQIPDEIVGQPFTRMTDPTPLTMERLIQLLQANKAHQNNAVFTPLWKKIGNRIKLAKTQENTQRAIMSWVME</sequence>
<evidence type="ECO:0000256" key="1">
    <source>
        <dbReference type="SAM" id="Phobius"/>
    </source>
</evidence>
<keyword evidence="1" id="KW-1133">Transmembrane helix</keyword>
<keyword evidence="1" id="KW-0812">Transmembrane</keyword>
<dbReference type="Proteomes" id="UP000076858">
    <property type="component" value="Unassembled WGS sequence"/>
</dbReference>
<feature type="transmembrane region" description="Helical" evidence="1">
    <location>
        <begin position="12"/>
        <end position="31"/>
    </location>
</feature>
<evidence type="ECO:0000313" key="2">
    <source>
        <dbReference type="EMBL" id="KZS13515.1"/>
    </source>
</evidence>